<sequence>MPVCICRKTTTDDGSFQRHQARCKVYLAHLNALSLSRRPRKRRRQASPHQPEQLAFADDTTSTLVSRASSDTRS</sequence>
<feature type="compositionally biased region" description="Basic residues" evidence="1">
    <location>
        <begin position="37"/>
        <end position="46"/>
    </location>
</feature>
<organism evidence="2 3">
    <name type="scientific">Pleurotus eryngii</name>
    <name type="common">Boletus of the steppes</name>
    <dbReference type="NCBI Taxonomy" id="5323"/>
    <lineage>
        <taxon>Eukaryota</taxon>
        <taxon>Fungi</taxon>
        <taxon>Dikarya</taxon>
        <taxon>Basidiomycota</taxon>
        <taxon>Agaricomycotina</taxon>
        <taxon>Agaricomycetes</taxon>
        <taxon>Agaricomycetidae</taxon>
        <taxon>Agaricales</taxon>
        <taxon>Pleurotineae</taxon>
        <taxon>Pleurotaceae</taxon>
        <taxon>Pleurotus</taxon>
    </lineage>
</organism>
<name>A0A9P6D457_PLEER</name>
<evidence type="ECO:0000313" key="2">
    <source>
        <dbReference type="EMBL" id="KAF9491916.1"/>
    </source>
</evidence>
<proteinExistence type="predicted"/>
<keyword evidence="3" id="KW-1185">Reference proteome</keyword>
<dbReference type="AlphaFoldDB" id="A0A9P6D457"/>
<reference evidence="2" key="1">
    <citation type="submission" date="2020-11" db="EMBL/GenBank/DDBJ databases">
        <authorList>
            <consortium name="DOE Joint Genome Institute"/>
            <person name="Ahrendt S."/>
            <person name="Riley R."/>
            <person name="Andreopoulos W."/>
            <person name="Labutti K."/>
            <person name="Pangilinan J."/>
            <person name="Ruiz-Duenas F.J."/>
            <person name="Barrasa J.M."/>
            <person name="Sanchez-Garcia M."/>
            <person name="Camarero S."/>
            <person name="Miyauchi S."/>
            <person name="Serrano A."/>
            <person name="Linde D."/>
            <person name="Babiker R."/>
            <person name="Drula E."/>
            <person name="Ayuso-Fernandez I."/>
            <person name="Pacheco R."/>
            <person name="Padilla G."/>
            <person name="Ferreira P."/>
            <person name="Barriuso J."/>
            <person name="Kellner H."/>
            <person name="Castanera R."/>
            <person name="Alfaro M."/>
            <person name="Ramirez L."/>
            <person name="Pisabarro A.G."/>
            <person name="Kuo A."/>
            <person name="Tritt A."/>
            <person name="Lipzen A."/>
            <person name="He G."/>
            <person name="Yan M."/>
            <person name="Ng V."/>
            <person name="Cullen D."/>
            <person name="Martin F."/>
            <person name="Rosso M.-N."/>
            <person name="Henrissat B."/>
            <person name="Hibbett D."/>
            <person name="Martinez A.T."/>
            <person name="Grigoriev I.V."/>
        </authorList>
    </citation>
    <scope>NUCLEOTIDE SEQUENCE</scope>
    <source>
        <strain evidence="2">ATCC 90797</strain>
    </source>
</reference>
<feature type="region of interest" description="Disordered" evidence="1">
    <location>
        <begin position="36"/>
        <end position="74"/>
    </location>
</feature>
<feature type="compositionally biased region" description="Polar residues" evidence="1">
    <location>
        <begin position="59"/>
        <end position="74"/>
    </location>
</feature>
<accession>A0A9P6D457</accession>
<comment type="caution">
    <text evidence="2">The sequence shown here is derived from an EMBL/GenBank/DDBJ whole genome shotgun (WGS) entry which is preliminary data.</text>
</comment>
<gene>
    <name evidence="2" type="ORF">BDN71DRAFT_1273722</name>
</gene>
<dbReference type="Proteomes" id="UP000807025">
    <property type="component" value="Unassembled WGS sequence"/>
</dbReference>
<dbReference type="EMBL" id="MU154610">
    <property type="protein sequence ID" value="KAF9491916.1"/>
    <property type="molecule type" value="Genomic_DNA"/>
</dbReference>
<protein>
    <submittedName>
        <fullName evidence="2">Uncharacterized protein</fullName>
    </submittedName>
</protein>
<evidence type="ECO:0000256" key="1">
    <source>
        <dbReference type="SAM" id="MobiDB-lite"/>
    </source>
</evidence>
<evidence type="ECO:0000313" key="3">
    <source>
        <dbReference type="Proteomes" id="UP000807025"/>
    </source>
</evidence>